<gene>
    <name evidence="1" type="ORF">EDE15_4245</name>
</gene>
<protein>
    <submittedName>
        <fullName evidence="1">Uncharacterized protein</fullName>
    </submittedName>
</protein>
<comment type="caution">
    <text evidence="1">The sequence shown here is derived from an EMBL/GenBank/DDBJ whole genome shotgun (WGS) entry which is preliminary data.</text>
</comment>
<accession>A0A3R9P138</accession>
<reference evidence="1 2" key="1">
    <citation type="submission" date="2018-12" db="EMBL/GenBank/DDBJ databases">
        <title>Sequencing of bacterial isolates from soil warming experiment in Harvard Forest, Massachusetts, USA.</title>
        <authorList>
            <person name="Deangelis K."/>
        </authorList>
    </citation>
    <scope>NUCLEOTIDE SEQUENCE [LARGE SCALE GENOMIC DNA]</scope>
    <source>
        <strain evidence="1 2">EB153</strain>
    </source>
</reference>
<dbReference type="AlphaFoldDB" id="A0A3R9P138"/>
<proteinExistence type="predicted"/>
<dbReference type="Proteomes" id="UP000269669">
    <property type="component" value="Unassembled WGS sequence"/>
</dbReference>
<sequence>MRENVSTWVLHALLIRSTASNVRHGSAITEIVNRFTSSSHTLFSILHDEFALVVVLMSNRM</sequence>
<organism evidence="1 2">
    <name type="scientific">Edaphobacter aggregans</name>
    <dbReference type="NCBI Taxonomy" id="570835"/>
    <lineage>
        <taxon>Bacteria</taxon>
        <taxon>Pseudomonadati</taxon>
        <taxon>Acidobacteriota</taxon>
        <taxon>Terriglobia</taxon>
        <taxon>Terriglobales</taxon>
        <taxon>Acidobacteriaceae</taxon>
        <taxon>Edaphobacter</taxon>
    </lineage>
</organism>
<name>A0A3R9P138_9BACT</name>
<evidence type="ECO:0000313" key="1">
    <source>
        <dbReference type="EMBL" id="RSL18653.1"/>
    </source>
</evidence>
<dbReference type="EMBL" id="RSDW01000001">
    <property type="protein sequence ID" value="RSL18653.1"/>
    <property type="molecule type" value="Genomic_DNA"/>
</dbReference>
<evidence type="ECO:0000313" key="2">
    <source>
        <dbReference type="Proteomes" id="UP000269669"/>
    </source>
</evidence>
<keyword evidence="2" id="KW-1185">Reference proteome</keyword>